<evidence type="ECO:0000313" key="2">
    <source>
        <dbReference type="EMBL" id="OXR41095.1"/>
    </source>
</evidence>
<protein>
    <submittedName>
        <fullName evidence="2">Uncharacterized protein</fullName>
    </submittedName>
</protein>
<organism evidence="2 3">
    <name type="scientific">Nocardia cerradoensis</name>
    <dbReference type="NCBI Taxonomy" id="85688"/>
    <lineage>
        <taxon>Bacteria</taxon>
        <taxon>Bacillati</taxon>
        <taxon>Actinomycetota</taxon>
        <taxon>Actinomycetes</taxon>
        <taxon>Mycobacteriales</taxon>
        <taxon>Nocardiaceae</taxon>
        <taxon>Nocardia</taxon>
    </lineage>
</organism>
<comment type="caution">
    <text evidence="2">The sequence shown here is derived from an EMBL/GenBank/DDBJ whole genome shotgun (WGS) entry which is preliminary data.</text>
</comment>
<dbReference type="EMBL" id="NGAF01000023">
    <property type="protein sequence ID" value="OXR41095.1"/>
    <property type="molecule type" value="Genomic_DNA"/>
</dbReference>
<dbReference type="Proteomes" id="UP000215506">
    <property type="component" value="Unassembled WGS sequence"/>
</dbReference>
<accession>A0A231GX03</accession>
<evidence type="ECO:0000256" key="1">
    <source>
        <dbReference type="SAM" id="MobiDB-lite"/>
    </source>
</evidence>
<reference evidence="2 3" key="1">
    <citation type="submission" date="2017-07" db="EMBL/GenBank/DDBJ databases">
        <title>First draft Genome Sequence of Nocardia cerradoensis isolated from human infection.</title>
        <authorList>
            <person name="Carrasco G."/>
        </authorList>
    </citation>
    <scope>NUCLEOTIDE SEQUENCE [LARGE SCALE GENOMIC DNA]</scope>
    <source>
        <strain evidence="2 3">CNM20130759</strain>
    </source>
</reference>
<feature type="region of interest" description="Disordered" evidence="1">
    <location>
        <begin position="44"/>
        <end position="72"/>
    </location>
</feature>
<dbReference type="RefSeq" id="WP_094027835.1">
    <property type="nucleotide sequence ID" value="NZ_NGAF01000023.1"/>
</dbReference>
<evidence type="ECO:0000313" key="3">
    <source>
        <dbReference type="Proteomes" id="UP000215506"/>
    </source>
</evidence>
<gene>
    <name evidence="2" type="ORF">B7C42_06865</name>
</gene>
<name>A0A231GX03_9NOCA</name>
<keyword evidence="3" id="KW-1185">Reference proteome</keyword>
<proteinExistence type="predicted"/>
<dbReference type="AlphaFoldDB" id="A0A231GX03"/>
<sequence length="96" mass="10432">MDSREIAVTVGEEDWSALCHAAEAAGMSIEAYVSWGVRILAMQARPGGTGRREPSAGPPPQRREDAGVEESEAAAWAETFTQRLSHRAARLHETEI</sequence>